<evidence type="ECO:0000256" key="3">
    <source>
        <dbReference type="SAM" id="SignalP"/>
    </source>
</evidence>
<dbReference type="GO" id="GO:0005886">
    <property type="term" value="C:plasma membrane"/>
    <property type="evidence" value="ECO:0007669"/>
    <property type="project" value="TreeGrafter"/>
</dbReference>
<dbReference type="CDD" id="cd01949">
    <property type="entry name" value="GGDEF"/>
    <property type="match status" value="1"/>
</dbReference>
<organism evidence="5 6">
    <name type="scientific">Fundidesulfovibrio magnetotacticus</name>
    <dbReference type="NCBI Taxonomy" id="2730080"/>
    <lineage>
        <taxon>Bacteria</taxon>
        <taxon>Pseudomonadati</taxon>
        <taxon>Thermodesulfobacteriota</taxon>
        <taxon>Desulfovibrionia</taxon>
        <taxon>Desulfovibrionales</taxon>
        <taxon>Desulfovibrionaceae</taxon>
        <taxon>Fundidesulfovibrio</taxon>
    </lineage>
</organism>
<reference evidence="5 6" key="2">
    <citation type="submission" date="2020-05" db="EMBL/GenBank/DDBJ databases">
        <title>Draft genome sequence of Desulfovibrio sp. strainFSS-1.</title>
        <authorList>
            <person name="Shimoshige H."/>
            <person name="Kobayashi H."/>
            <person name="Maekawa T."/>
        </authorList>
    </citation>
    <scope>NUCLEOTIDE SEQUENCE [LARGE SCALE GENOMIC DNA]</scope>
    <source>
        <strain evidence="5 6">SIID29052-01</strain>
    </source>
</reference>
<dbReference type="Gene3D" id="3.30.70.270">
    <property type="match status" value="1"/>
</dbReference>
<dbReference type="CDD" id="cd13708">
    <property type="entry name" value="PBP2_BvgS_like_1"/>
    <property type="match status" value="1"/>
</dbReference>
<dbReference type="RefSeq" id="WP_173080679.1">
    <property type="nucleotide sequence ID" value="NZ_BLTE01000001.1"/>
</dbReference>
<dbReference type="SMART" id="SM00062">
    <property type="entry name" value="PBPb"/>
    <property type="match status" value="1"/>
</dbReference>
<accession>A0A6V8LSE1</accession>
<feature type="domain" description="GGDEF" evidence="4">
    <location>
        <begin position="337"/>
        <end position="464"/>
    </location>
</feature>
<keyword evidence="2" id="KW-0812">Transmembrane</keyword>
<feature type="chain" id="PRO_5028820941" description="diguanylate cyclase" evidence="3">
    <location>
        <begin position="29"/>
        <end position="464"/>
    </location>
</feature>
<name>A0A6V8LSE1_9BACT</name>
<evidence type="ECO:0000256" key="1">
    <source>
        <dbReference type="ARBA" id="ARBA00012528"/>
    </source>
</evidence>
<dbReference type="Gene3D" id="3.40.190.10">
    <property type="entry name" value="Periplasmic binding protein-like II"/>
    <property type="match status" value="2"/>
</dbReference>
<dbReference type="NCBIfam" id="TIGR00254">
    <property type="entry name" value="GGDEF"/>
    <property type="match status" value="1"/>
</dbReference>
<protein>
    <recommendedName>
        <fullName evidence="1">diguanylate cyclase</fullName>
        <ecNumber evidence="1">2.7.7.65</ecNumber>
    </recommendedName>
</protein>
<keyword evidence="3" id="KW-0732">Signal</keyword>
<dbReference type="FunFam" id="3.30.70.270:FF:000001">
    <property type="entry name" value="Diguanylate cyclase domain protein"/>
    <property type="match status" value="1"/>
</dbReference>
<dbReference type="AlphaFoldDB" id="A0A6V8LSE1"/>
<dbReference type="InterPro" id="IPR001638">
    <property type="entry name" value="Solute-binding_3/MltF_N"/>
</dbReference>
<keyword evidence="2" id="KW-1133">Transmembrane helix</keyword>
<dbReference type="Proteomes" id="UP000494245">
    <property type="component" value="Unassembled WGS sequence"/>
</dbReference>
<dbReference type="GO" id="GO:0052621">
    <property type="term" value="F:diguanylate cyclase activity"/>
    <property type="evidence" value="ECO:0007669"/>
    <property type="project" value="UniProtKB-EC"/>
</dbReference>
<dbReference type="PANTHER" id="PTHR45138">
    <property type="entry name" value="REGULATORY COMPONENTS OF SENSORY TRANSDUCTION SYSTEM"/>
    <property type="match status" value="1"/>
</dbReference>
<keyword evidence="6" id="KW-1185">Reference proteome</keyword>
<dbReference type="EMBL" id="BLTE01000001">
    <property type="protein sequence ID" value="GFK92527.1"/>
    <property type="molecule type" value="Genomic_DNA"/>
</dbReference>
<evidence type="ECO:0000313" key="6">
    <source>
        <dbReference type="Proteomes" id="UP000494245"/>
    </source>
</evidence>
<comment type="caution">
    <text evidence="5">The sequence shown here is derived from an EMBL/GenBank/DDBJ whole genome shotgun (WGS) entry which is preliminary data.</text>
</comment>
<dbReference type="InterPro" id="IPR050469">
    <property type="entry name" value="Diguanylate_Cyclase"/>
</dbReference>
<evidence type="ECO:0000256" key="2">
    <source>
        <dbReference type="SAM" id="Phobius"/>
    </source>
</evidence>
<proteinExistence type="predicted"/>
<gene>
    <name evidence="5" type="primary">pleD_1</name>
    <name evidence="5" type="ORF">NNJEOMEG_00352</name>
</gene>
<dbReference type="SUPFAM" id="SSF53850">
    <property type="entry name" value="Periplasmic binding protein-like II"/>
    <property type="match status" value="1"/>
</dbReference>
<dbReference type="GO" id="GO:1902201">
    <property type="term" value="P:negative regulation of bacterial-type flagellum-dependent cell motility"/>
    <property type="evidence" value="ECO:0007669"/>
    <property type="project" value="TreeGrafter"/>
</dbReference>
<dbReference type="SUPFAM" id="SSF55073">
    <property type="entry name" value="Nucleotide cyclase"/>
    <property type="match status" value="1"/>
</dbReference>
<sequence>MPRLSWRAFALLAVLALLLCLAPGPSLAQVYTEVEQDYIRSLGRVTLCVDPDWVPFERINPQGQHEGIAADLVALVGRRAGIEFELTRTKDWDESLDASRQGLCRVLSFLNQTPKREEWLVFTQPLFSDPNVFITREEHAFISDPAGLTGESIVFPKGTAMEERIRRDYPNLRVLVTDTEEEAIAMVSDRKADMTMRSLIVAAYTIKKEGLFNLKIAGQLPGYANQLRMGVAKNDPMLRDVLDRAIRTITPQEREQIVNRHVSINVQTGVSKALIWRVGAGVAALLVLAAVWNWRLRRHNEELTRRSLTDTLTGLPNRLKMNEQFARELERARRYARPLSIVMLDLDSFKSVNDDLGHLMGDRVLVAVARAAQNSLRGTDMLGRWGGEEFLILCPETGPQEALVVAERVRLAVKGSAFESGRPQTVSAGVASVREADSADDLLHRADKALYEAKRAGRDRVCQG</sequence>
<dbReference type="InterPro" id="IPR029787">
    <property type="entry name" value="Nucleotide_cyclase"/>
</dbReference>
<dbReference type="Pfam" id="PF00990">
    <property type="entry name" value="GGDEF"/>
    <property type="match status" value="1"/>
</dbReference>
<evidence type="ECO:0000313" key="5">
    <source>
        <dbReference type="EMBL" id="GFK92527.1"/>
    </source>
</evidence>
<dbReference type="PANTHER" id="PTHR45138:SF24">
    <property type="entry name" value="DIGUANYLATE CYCLASE DGCC-RELATED"/>
    <property type="match status" value="1"/>
</dbReference>
<feature type="transmembrane region" description="Helical" evidence="2">
    <location>
        <begin position="274"/>
        <end position="296"/>
    </location>
</feature>
<dbReference type="SMART" id="SM00267">
    <property type="entry name" value="GGDEF"/>
    <property type="match status" value="1"/>
</dbReference>
<dbReference type="PROSITE" id="PS50887">
    <property type="entry name" value="GGDEF"/>
    <property type="match status" value="1"/>
</dbReference>
<evidence type="ECO:0000259" key="4">
    <source>
        <dbReference type="PROSITE" id="PS50887"/>
    </source>
</evidence>
<dbReference type="InterPro" id="IPR043128">
    <property type="entry name" value="Rev_trsase/Diguanyl_cyclase"/>
</dbReference>
<keyword evidence="2" id="KW-0472">Membrane</keyword>
<feature type="signal peptide" evidence="3">
    <location>
        <begin position="1"/>
        <end position="28"/>
    </location>
</feature>
<dbReference type="EC" id="2.7.7.65" evidence="1"/>
<dbReference type="GO" id="GO:0043709">
    <property type="term" value="P:cell adhesion involved in single-species biofilm formation"/>
    <property type="evidence" value="ECO:0007669"/>
    <property type="project" value="TreeGrafter"/>
</dbReference>
<reference evidence="5 6" key="1">
    <citation type="submission" date="2020-04" db="EMBL/GenBank/DDBJ databases">
        <authorList>
            <consortium name="Desulfovibrio sp. FSS-1 genome sequencing consortium"/>
            <person name="Shimoshige H."/>
            <person name="Kobayashi H."/>
            <person name="Maekawa T."/>
        </authorList>
    </citation>
    <scope>NUCLEOTIDE SEQUENCE [LARGE SCALE GENOMIC DNA]</scope>
    <source>
        <strain evidence="5 6">SIID29052-01</strain>
    </source>
</reference>
<dbReference type="InterPro" id="IPR000160">
    <property type="entry name" value="GGDEF_dom"/>
</dbReference>
<dbReference type="Pfam" id="PF00497">
    <property type="entry name" value="SBP_bac_3"/>
    <property type="match status" value="1"/>
</dbReference>